<dbReference type="Pfam" id="PF26088">
    <property type="entry name" value="RRM_LARP4"/>
    <property type="match status" value="1"/>
</dbReference>
<dbReference type="PROSITE" id="PS50961">
    <property type="entry name" value="HTH_LA"/>
    <property type="match status" value="1"/>
</dbReference>
<dbReference type="InterPro" id="IPR035979">
    <property type="entry name" value="RBD_domain_sf"/>
</dbReference>
<dbReference type="SMART" id="SM00715">
    <property type="entry name" value="LA"/>
    <property type="match status" value="1"/>
</dbReference>
<dbReference type="GO" id="GO:0045727">
    <property type="term" value="P:positive regulation of translation"/>
    <property type="evidence" value="ECO:0007669"/>
    <property type="project" value="TreeGrafter"/>
</dbReference>
<reference evidence="6" key="3">
    <citation type="submission" date="2025-09" db="UniProtKB">
        <authorList>
            <consortium name="Ensembl"/>
        </authorList>
    </citation>
    <scope>IDENTIFICATION</scope>
</reference>
<dbReference type="PANTHER" id="PTHR22792:SF43">
    <property type="entry name" value="LA-RELATED PROTEIN 4B"/>
    <property type="match status" value="1"/>
</dbReference>
<dbReference type="SUPFAM" id="SSF54928">
    <property type="entry name" value="RNA-binding domain, RBD"/>
    <property type="match status" value="1"/>
</dbReference>
<dbReference type="eggNOG" id="KOG2591">
    <property type="taxonomic scope" value="Eukaryota"/>
</dbReference>
<name>G3WJV8_SARHA</name>
<dbReference type="PANTHER" id="PTHR22792">
    <property type="entry name" value="LUPUS LA PROTEIN-RELATED"/>
    <property type="match status" value="1"/>
</dbReference>
<organism evidence="6 7">
    <name type="scientific">Sarcophilus harrisii</name>
    <name type="common">Tasmanian devil</name>
    <name type="synonym">Sarcophilus laniarius</name>
    <dbReference type="NCBI Taxonomy" id="9305"/>
    <lineage>
        <taxon>Eukaryota</taxon>
        <taxon>Metazoa</taxon>
        <taxon>Chordata</taxon>
        <taxon>Craniata</taxon>
        <taxon>Vertebrata</taxon>
        <taxon>Euteleostomi</taxon>
        <taxon>Mammalia</taxon>
        <taxon>Metatheria</taxon>
        <taxon>Dasyuromorphia</taxon>
        <taxon>Dasyuridae</taxon>
        <taxon>Sarcophilus</taxon>
    </lineage>
</organism>
<dbReference type="STRING" id="9305.ENSSHAP00000015713"/>
<evidence type="ECO:0000313" key="7">
    <source>
        <dbReference type="Proteomes" id="UP000007648"/>
    </source>
</evidence>
<reference evidence="6" key="2">
    <citation type="submission" date="2025-08" db="UniProtKB">
        <authorList>
            <consortium name="Ensembl"/>
        </authorList>
    </citation>
    <scope>IDENTIFICATION</scope>
</reference>
<dbReference type="InterPro" id="IPR058699">
    <property type="entry name" value="RRM_LARP4/4B"/>
</dbReference>
<dbReference type="RefSeq" id="XP_023360788.1">
    <property type="nucleotide sequence ID" value="XM_023505020.2"/>
</dbReference>
<dbReference type="GO" id="GO:0005829">
    <property type="term" value="C:cytosol"/>
    <property type="evidence" value="ECO:0007669"/>
    <property type="project" value="TreeGrafter"/>
</dbReference>
<feature type="domain" description="HTH La-type RNA-binding" evidence="5">
    <location>
        <begin position="1168"/>
        <end position="1257"/>
    </location>
</feature>
<feature type="region of interest" description="Disordered" evidence="4">
    <location>
        <begin position="1659"/>
        <end position="1760"/>
    </location>
</feature>
<feature type="region of interest" description="Disordered" evidence="4">
    <location>
        <begin position="1155"/>
        <end position="1174"/>
    </location>
</feature>
<dbReference type="GeneTree" id="ENSGT00940000157755"/>
<dbReference type="Ensembl" id="ENSSHAT00000015841.2">
    <property type="protein sequence ID" value="ENSSHAP00000015713.2"/>
    <property type="gene ID" value="ENSSHAG00000013392.2"/>
</dbReference>
<sequence length="1760" mass="198663">MGCCFSKELNNSNNNEKTGLLGKSEEAEVPENRISKTLSSLFDTVEGKELHKIENRANGTTTRINSWEKEPNLKDLFWTKKVKFPSFHISETEHEVPCNTSNSFNFIPSLNLVHKILNRYENLEKNERKKAEEPVTNAYFIDNGNKLNISKDRSSQGDISFSYASMLSDQNLQEEFFLNTSHLEYYPVTCKGSLSEREIVANVQISTNNENNKTLGVSEGQTDEKPTCIVHKQNSNSRENEFYSICVIDSDCLKMEEEISPNVCGETATDENHSAVTSEGMCTMAWPLDNEKEFLVWHAVQGGAKLNKQQKESSQCEILSSSEVKKVSNEESKCITELLTANDPLHTLEDISSILVDNLKLKANAEFPKEHKQNNLLHNYARDGDLLKDGCVDQEEKDIPVLEKLSHLDNSSINFLKDHGDSKIDVECDASTVSICQNLSSRSEVENSYLKKTSSDSRGKDELEFNRTEDFFSESPGELHLNANQLTNIENSQNKFLQILYVTKDVVRNSDDHQSESSYILDTSENILDECSLKKEKLHLENIDLLLNSETHSLLKNEVNILKDENHANDNIESKLLNQMHLSTDINISKPLIQTREMLICELYDRNKYEVDQGPKNPIPSLSKEVLESKNKSCLQSSSSGSKSCVSPSSLLICPDNKIDLMSFHILPKNEDDHCRVTEGETGPLNDLSEIIHSEGNNCETESFESDFETIFNQEANTVICKENLLPSQSVLLVSHDSPEILKVSEVKKNNQMKNYETQKITSKYKKESSSLLPCLFQCSNSSVTQPKVEDYKLKRSEDFSSDPQLKQVYCRSMKGANVNSGIYNSSLSKPGFYNEEKKERQCAKKEDVGLSGNDSLDTYETNDFQVYHLEERNSELQIRKYVLSAKENEVENYKLTHEKLKSSDKKTLGEVDPTQMDKYATTPSHAITQAIPVISIDGKETVPLDENALHRTEDKLNVSECPFKVDFQDELNFHFLSELSYYQSEGMTNQIFSTRLVNGCGAFQMDYQWANSVPKDIMEDINDKLQNKSKDLDLASFSVESYPYQQLIPEDNGIWGWQERSEELEPAKVSELNPNAKVWGNHMLHLEASGTTDGNVSKAWEEIADHPPDACKEGLDANSNGDTSYPNAVLADLQEPVSLSDQADMNTLVLEHSEYESMPENPQTEESEVEEDPREVLKKTLEFCLSRENLASDMYLISQMDSDQYVPITTVANLDHIKKLSTDLDLIVEVLRSLPLVQVDENGEKVRPNQNRCIVILREIPESTPIEEVEALFTGDNLPKFVNCEFAYNDNWFITFESEADAQQAYRYLREEVKIFQGKPIKARIKAKAIAINTFLPKNGYRPLDMNLYTQQRYTTSFYLPPVYSPQQQFPLYSLITPQTWSATHSYLDPSLVTPFPNTGFINGFTSPTFKPAASPLTSLRQYPPRNRNPSKSHLRHTLPTADRRPGLLESPTIFNFTADRLINGVRSPQTRQPGQNRTRIQNTSTYTKRDLGIGRMEPNNLESSSVLGRGRKNSYGFRKKREDKFTRSQTQSPTPPKPPSPSFELGLSSFPPLPGAAGNLKTEDLFENRLSNMVMGTSKERPLNVDASTNTIPAVMPREPSVSGSSVLSAAYEQSPSPVQLPEESKVVENKQRETHSMERLSCALTPTACRSVQVNGTPAELRKPSYAEICQRTTKELPPPPPPLQAQKEQKPNSAGCGKEEKKPIESPMERSREPPPSKSNPGHPKDQRRQSGRRSPPPAPGKRLNKEQNTPPRSPQ</sequence>
<keyword evidence="7" id="KW-1185">Reference proteome</keyword>
<protein>
    <submittedName>
        <fullName evidence="6">La ribonucleoprotein 4B</fullName>
    </submittedName>
</protein>
<dbReference type="OrthoDB" id="10046764at2759"/>
<evidence type="ECO:0000259" key="5">
    <source>
        <dbReference type="PROSITE" id="PS50961"/>
    </source>
</evidence>
<evidence type="ECO:0000256" key="3">
    <source>
        <dbReference type="PROSITE-ProRule" id="PRU00332"/>
    </source>
</evidence>
<reference evidence="6 7" key="1">
    <citation type="journal article" date="2011" name="Proc. Natl. Acad. Sci. U.S.A.">
        <title>Genetic diversity and population structure of the endangered marsupial Sarcophilus harrisii (Tasmanian devil).</title>
        <authorList>
            <person name="Miller W."/>
            <person name="Hayes V.M."/>
            <person name="Ratan A."/>
            <person name="Petersen D.C."/>
            <person name="Wittekindt N.E."/>
            <person name="Miller J."/>
            <person name="Walenz B."/>
            <person name="Knight J."/>
            <person name="Qi J."/>
            <person name="Zhao F."/>
            <person name="Wang Q."/>
            <person name="Bedoya-Reina O.C."/>
            <person name="Katiyar N."/>
            <person name="Tomsho L.P."/>
            <person name="Kasson L.M."/>
            <person name="Hardie R.A."/>
            <person name="Woodbridge P."/>
            <person name="Tindall E.A."/>
            <person name="Bertelsen M.F."/>
            <person name="Dixon D."/>
            <person name="Pyecroft S."/>
            <person name="Helgen K.M."/>
            <person name="Lesk A.M."/>
            <person name="Pringle T.H."/>
            <person name="Patterson N."/>
            <person name="Zhang Y."/>
            <person name="Kreiss A."/>
            <person name="Woods G.M."/>
            <person name="Jones M.E."/>
            <person name="Schuster S.C."/>
        </authorList>
    </citation>
    <scope>NUCLEOTIDE SEQUENCE [LARGE SCALE GENOMIC DNA]</scope>
</reference>
<dbReference type="CTD" id="23185"/>
<feature type="compositionally biased region" description="Polar residues" evidence="4">
    <location>
        <begin position="1751"/>
        <end position="1760"/>
    </location>
</feature>
<feature type="compositionally biased region" description="Polar residues" evidence="4">
    <location>
        <begin position="1468"/>
        <end position="1488"/>
    </location>
</feature>
<keyword evidence="2 3" id="KW-0694">RNA-binding</keyword>
<evidence type="ECO:0000256" key="1">
    <source>
        <dbReference type="ARBA" id="ARBA00022553"/>
    </source>
</evidence>
<dbReference type="InParanoid" id="G3WJV8"/>
<dbReference type="Gene3D" id="1.10.10.10">
    <property type="entry name" value="Winged helix-like DNA-binding domain superfamily/Winged helix DNA-binding domain"/>
    <property type="match status" value="1"/>
</dbReference>
<dbReference type="CDD" id="cd08036">
    <property type="entry name" value="LARP_5"/>
    <property type="match status" value="1"/>
</dbReference>
<keyword evidence="1" id="KW-0597">Phosphoprotein</keyword>
<dbReference type="GO" id="GO:0003730">
    <property type="term" value="F:mRNA 3'-UTR binding"/>
    <property type="evidence" value="ECO:0007669"/>
    <property type="project" value="TreeGrafter"/>
</dbReference>
<dbReference type="GeneID" id="100931337"/>
<evidence type="ECO:0000313" key="6">
    <source>
        <dbReference type="Ensembl" id="ENSSHAP00000015713.2"/>
    </source>
</evidence>
<feature type="region of interest" description="Disordered" evidence="4">
    <location>
        <begin position="1466"/>
        <end position="1561"/>
    </location>
</feature>
<dbReference type="InterPro" id="IPR045180">
    <property type="entry name" value="La_dom_prot"/>
</dbReference>
<feature type="compositionally biased region" description="Acidic residues" evidence="4">
    <location>
        <begin position="1164"/>
        <end position="1174"/>
    </location>
</feature>
<dbReference type="SUPFAM" id="SSF46785">
    <property type="entry name" value="Winged helix' DNA-binding domain"/>
    <property type="match status" value="1"/>
</dbReference>
<dbReference type="Pfam" id="PF05383">
    <property type="entry name" value="La"/>
    <property type="match status" value="1"/>
</dbReference>
<dbReference type="InterPro" id="IPR036390">
    <property type="entry name" value="WH_DNA-bd_sf"/>
</dbReference>
<feature type="compositionally biased region" description="Basic and acidic residues" evidence="4">
    <location>
        <begin position="1701"/>
        <end position="1719"/>
    </location>
</feature>
<gene>
    <name evidence="6" type="primary">LARP4B</name>
</gene>
<dbReference type="GO" id="GO:0010494">
    <property type="term" value="C:cytoplasmic stress granule"/>
    <property type="evidence" value="ECO:0007669"/>
    <property type="project" value="TreeGrafter"/>
</dbReference>
<evidence type="ECO:0000256" key="2">
    <source>
        <dbReference type="ARBA" id="ARBA00022884"/>
    </source>
</evidence>
<evidence type="ECO:0000256" key="4">
    <source>
        <dbReference type="SAM" id="MobiDB-lite"/>
    </source>
</evidence>
<dbReference type="InterPro" id="IPR036388">
    <property type="entry name" value="WH-like_DNA-bd_sf"/>
</dbReference>
<feature type="region of interest" description="Disordered" evidence="4">
    <location>
        <begin position="1416"/>
        <end position="1449"/>
    </location>
</feature>
<proteinExistence type="predicted"/>
<feature type="compositionally biased region" description="Basic residues" evidence="4">
    <location>
        <begin position="1511"/>
        <end position="1521"/>
    </location>
</feature>
<dbReference type="InterPro" id="IPR006630">
    <property type="entry name" value="La_HTH"/>
</dbReference>
<dbReference type="KEGG" id="shr:100931337"/>
<dbReference type="Proteomes" id="UP000007648">
    <property type="component" value="Unassembled WGS sequence"/>
</dbReference>
<accession>G3WJV8</accession>